<name>A0ABV0NWE6_9TELE</name>
<dbReference type="Proteomes" id="UP001476798">
    <property type="component" value="Unassembled WGS sequence"/>
</dbReference>
<dbReference type="Gene3D" id="3.30.420.10">
    <property type="entry name" value="Ribonuclease H-like superfamily/Ribonuclease H"/>
    <property type="match status" value="2"/>
</dbReference>
<dbReference type="Pfam" id="PF00929">
    <property type="entry name" value="RNase_T"/>
    <property type="match status" value="1"/>
</dbReference>
<dbReference type="InterPro" id="IPR050785">
    <property type="entry name" value="PAN2-PAN3_catalytic_subunit"/>
</dbReference>
<feature type="domain" description="Exonuclease" evidence="1">
    <location>
        <begin position="14"/>
        <end position="107"/>
    </location>
</feature>
<protein>
    <submittedName>
        <fullName evidence="2">Poly(A)-specific ribonuclease</fullName>
    </submittedName>
</protein>
<gene>
    <name evidence="2" type="primary">PAN2_3</name>
    <name evidence="2" type="ORF">GOODEAATRI_016577</name>
</gene>
<organism evidence="2 3">
    <name type="scientific">Goodea atripinnis</name>
    <dbReference type="NCBI Taxonomy" id="208336"/>
    <lineage>
        <taxon>Eukaryota</taxon>
        <taxon>Metazoa</taxon>
        <taxon>Chordata</taxon>
        <taxon>Craniata</taxon>
        <taxon>Vertebrata</taxon>
        <taxon>Euteleostomi</taxon>
        <taxon>Actinopterygii</taxon>
        <taxon>Neopterygii</taxon>
        <taxon>Teleostei</taxon>
        <taxon>Neoteleostei</taxon>
        <taxon>Acanthomorphata</taxon>
        <taxon>Ovalentaria</taxon>
        <taxon>Atherinomorphae</taxon>
        <taxon>Cyprinodontiformes</taxon>
        <taxon>Goodeidae</taxon>
        <taxon>Goodea</taxon>
    </lineage>
</organism>
<feature type="non-terminal residue" evidence="2">
    <location>
        <position position="1"/>
    </location>
</feature>
<evidence type="ECO:0000259" key="1">
    <source>
        <dbReference type="Pfam" id="PF00929"/>
    </source>
</evidence>
<sequence>EEAELRSDGTKSTIKPSQMSVARITCVRGQGSNEGVPFIDDYISTQEQVVDYLTQYSGIKPGDLDAKISSKHLTTLKSTYLKLRFLIDTGVRFVGHGLQKDFRVINLLVDLNIQGETHDSIEDARTALQLYRKYLELSRGGGSDKVRKVLKGLYEKGRQLDWKVPDSDSGD</sequence>
<dbReference type="SUPFAM" id="SSF53098">
    <property type="entry name" value="Ribonuclease H-like"/>
    <property type="match status" value="1"/>
</dbReference>
<reference evidence="2 3" key="1">
    <citation type="submission" date="2021-06" db="EMBL/GenBank/DDBJ databases">
        <authorList>
            <person name="Palmer J.M."/>
        </authorList>
    </citation>
    <scope>NUCLEOTIDE SEQUENCE [LARGE SCALE GENOMIC DNA]</scope>
    <source>
        <strain evidence="2 3">GA_2019</strain>
        <tissue evidence="2">Muscle</tissue>
    </source>
</reference>
<feature type="non-terminal residue" evidence="2">
    <location>
        <position position="171"/>
    </location>
</feature>
<dbReference type="InterPro" id="IPR012337">
    <property type="entry name" value="RNaseH-like_sf"/>
</dbReference>
<dbReference type="PANTHER" id="PTHR15728">
    <property type="entry name" value="DEADENYLATION COMPLEX CATALYTIC SUBUNIT PAN2"/>
    <property type="match status" value="1"/>
</dbReference>
<dbReference type="InterPro" id="IPR013520">
    <property type="entry name" value="Ribonucl_H"/>
</dbReference>
<evidence type="ECO:0000313" key="2">
    <source>
        <dbReference type="EMBL" id="MEQ2175286.1"/>
    </source>
</evidence>
<accession>A0ABV0NWE6</accession>
<proteinExistence type="predicted"/>
<comment type="caution">
    <text evidence="2">The sequence shown here is derived from an EMBL/GenBank/DDBJ whole genome shotgun (WGS) entry which is preliminary data.</text>
</comment>
<keyword evidence="3" id="KW-1185">Reference proteome</keyword>
<dbReference type="InterPro" id="IPR036397">
    <property type="entry name" value="RNaseH_sf"/>
</dbReference>
<dbReference type="PANTHER" id="PTHR15728:SF0">
    <property type="entry name" value="PAN2-PAN3 DEADENYLATION COMPLEX CATALYTIC SUBUNIT PAN2"/>
    <property type="match status" value="1"/>
</dbReference>
<dbReference type="EMBL" id="JAHRIO010051267">
    <property type="protein sequence ID" value="MEQ2175286.1"/>
    <property type="molecule type" value="Genomic_DNA"/>
</dbReference>
<evidence type="ECO:0000313" key="3">
    <source>
        <dbReference type="Proteomes" id="UP001476798"/>
    </source>
</evidence>